<evidence type="ECO:0000256" key="4">
    <source>
        <dbReference type="ARBA" id="ARBA00022898"/>
    </source>
</evidence>
<dbReference type="InterPro" id="IPR001926">
    <property type="entry name" value="TrpB-like_PALP"/>
</dbReference>
<name>A0ABM7LNT2_9ACTN</name>
<comment type="subunit">
    <text evidence="2">Homodimer.</text>
</comment>
<dbReference type="InterPro" id="IPR023927">
    <property type="entry name" value="SbnA"/>
</dbReference>
<dbReference type="Proteomes" id="UP000676967">
    <property type="component" value="Chromosome"/>
</dbReference>
<evidence type="ECO:0000256" key="1">
    <source>
        <dbReference type="ARBA" id="ARBA00001933"/>
    </source>
</evidence>
<proteinExistence type="predicted"/>
<protein>
    <submittedName>
        <fullName evidence="6">2,3-diaminopropionate biosynthesis protein SbnA</fullName>
    </submittedName>
</protein>
<keyword evidence="4" id="KW-0663">Pyridoxal phosphate</keyword>
<dbReference type="NCBIfam" id="TIGR03945">
    <property type="entry name" value="PLP_SbnA_fam"/>
    <property type="match status" value="1"/>
</dbReference>
<dbReference type="Gene3D" id="3.40.50.1100">
    <property type="match status" value="2"/>
</dbReference>
<dbReference type="PANTHER" id="PTHR10314">
    <property type="entry name" value="CYSTATHIONINE BETA-SYNTHASE"/>
    <property type="match status" value="1"/>
</dbReference>
<reference evidence="6 7" key="1">
    <citation type="submission" date="2020-08" db="EMBL/GenBank/DDBJ databases">
        <title>Whole genome shotgun sequence of Actinoplanes ianthinogenes NBRC 13996.</title>
        <authorList>
            <person name="Komaki H."/>
            <person name="Tamura T."/>
        </authorList>
    </citation>
    <scope>NUCLEOTIDE SEQUENCE [LARGE SCALE GENOMIC DNA]</scope>
    <source>
        <strain evidence="6 7">NBRC 13996</strain>
    </source>
</reference>
<dbReference type="Pfam" id="PF00291">
    <property type="entry name" value="PALP"/>
    <property type="match status" value="1"/>
</dbReference>
<accession>A0ABM7LNT2</accession>
<dbReference type="SUPFAM" id="SSF53686">
    <property type="entry name" value="Tryptophan synthase beta subunit-like PLP-dependent enzymes"/>
    <property type="match status" value="1"/>
</dbReference>
<organism evidence="6 7">
    <name type="scientific">Actinoplanes ianthinogenes</name>
    <dbReference type="NCBI Taxonomy" id="122358"/>
    <lineage>
        <taxon>Bacteria</taxon>
        <taxon>Bacillati</taxon>
        <taxon>Actinomycetota</taxon>
        <taxon>Actinomycetes</taxon>
        <taxon>Micromonosporales</taxon>
        <taxon>Micromonosporaceae</taxon>
        <taxon>Actinoplanes</taxon>
    </lineage>
</organism>
<gene>
    <name evidence="6" type="primary">cysK</name>
    <name evidence="6" type="ORF">Aiant_15110</name>
</gene>
<keyword evidence="7" id="KW-1185">Reference proteome</keyword>
<sequence length="327" mass="34529">MIAEHISDLLSAPQFLHIHEFEGLHRLYLKLEGLNPAGSIKFKAARSMVAAAERDGYLRPGQVTTRLIESTSGNLGVALAMVCAAKGYPLTLVVDPNTNQPAITTMRSLGAEVVVIRERDANGGFLGSRIAYIQARVAAEQGTLWLNQYANPANPAAHATYTAPEILGTFRRVDYLFAGTGTGGTLMGCVDAFRRYSPHTRIVAVDAAGSVTFGATPAPRHVPGLGASRRPELVDVCAPDDVIHIPEEATVAECRLLARTTGLLAGGSTGTVLAAVRRLAPIIPARATVVAISPDLGERYLSTIYDDAWVAARGLAGAPKEAADVLV</sequence>
<dbReference type="RefSeq" id="WP_212846992.1">
    <property type="nucleotide sequence ID" value="NZ_AP023356.1"/>
</dbReference>
<dbReference type="InterPro" id="IPR050214">
    <property type="entry name" value="Cys_Synth/Cystath_Beta-Synth"/>
</dbReference>
<evidence type="ECO:0000313" key="6">
    <source>
        <dbReference type="EMBL" id="BCJ40854.1"/>
    </source>
</evidence>
<dbReference type="InterPro" id="IPR036052">
    <property type="entry name" value="TrpB-like_PALP_sf"/>
</dbReference>
<comment type="cofactor">
    <cofactor evidence="1">
        <name>pyridoxal 5'-phosphate</name>
        <dbReference type="ChEBI" id="CHEBI:597326"/>
    </cofactor>
</comment>
<dbReference type="EMBL" id="AP023356">
    <property type="protein sequence ID" value="BCJ40854.1"/>
    <property type="molecule type" value="Genomic_DNA"/>
</dbReference>
<evidence type="ECO:0000259" key="5">
    <source>
        <dbReference type="Pfam" id="PF00291"/>
    </source>
</evidence>
<dbReference type="CDD" id="cd01561">
    <property type="entry name" value="CBS_like"/>
    <property type="match status" value="1"/>
</dbReference>
<evidence type="ECO:0000256" key="2">
    <source>
        <dbReference type="ARBA" id="ARBA00011738"/>
    </source>
</evidence>
<keyword evidence="3" id="KW-0808">Transferase</keyword>
<evidence type="ECO:0000256" key="3">
    <source>
        <dbReference type="ARBA" id="ARBA00022679"/>
    </source>
</evidence>
<evidence type="ECO:0000313" key="7">
    <source>
        <dbReference type="Proteomes" id="UP000676967"/>
    </source>
</evidence>
<feature type="domain" description="Tryptophan synthase beta chain-like PALP" evidence="5">
    <location>
        <begin position="23"/>
        <end position="295"/>
    </location>
</feature>